<dbReference type="EMBL" id="WBMZ01001797">
    <property type="protein sequence ID" value="NXY14183.1"/>
    <property type="molecule type" value="Genomic_DNA"/>
</dbReference>
<evidence type="ECO:0000313" key="11">
    <source>
        <dbReference type="EMBL" id="NXY14183.1"/>
    </source>
</evidence>
<dbReference type="AlphaFoldDB" id="A0A852NPB0"/>
<dbReference type="PANTHER" id="PTHR19944:SF99">
    <property type="entry name" value="HLA CLASS II HISTOCOMPATIBILITY ANTIGEN, DRB1 BETA CHAIN"/>
    <property type="match status" value="1"/>
</dbReference>
<evidence type="ECO:0000256" key="4">
    <source>
        <dbReference type="ARBA" id="ARBA00022989"/>
    </source>
</evidence>
<dbReference type="FunFam" id="3.10.320.10:FF:000001">
    <property type="entry name" value="HLA class II histocompatibility antigen, DRB1-1 beta chain"/>
    <property type="match status" value="1"/>
</dbReference>
<dbReference type="InterPro" id="IPR011162">
    <property type="entry name" value="MHC_I/II-like_Ag-recog"/>
</dbReference>
<dbReference type="SMART" id="SM00921">
    <property type="entry name" value="MHC_II_beta"/>
    <property type="match status" value="1"/>
</dbReference>
<keyword evidence="3" id="KW-0391">Immunity</keyword>
<evidence type="ECO:0000256" key="7">
    <source>
        <dbReference type="ARBA" id="ARBA00023157"/>
    </source>
</evidence>
<gene>
    <name evidence="11" type="primary">Hb24</name>
    <name evidence="11" type="ORF">ATRCLA_R16208</name>
</gene>
<evidence type="ECO:0000256" key="2">
    <source>
        <dbReference type="ARBA" id="ARBA00022692"/>
    </source>
</evidence>
<dbReference type="InterPro" id="IPR050160">
    <property type="entry name" value="MHC/Immunoglobulin"/>
</dbReference>
<dbReference type="GO" id="GO:0002250">
    <property type="term" value="P:adaptive immune response"/>
    <property type="evidence" value="ECO:0007669"/>
    <property type="project" value="UniProtKB-KW"/>
</dbReference>
<keyword evidence="6" id="KW-0472">Membrane</keyword>
<keyword evidence="9" id="KW-0491">MHC II</keyword>
<keyword evidence="5" id="KW-1064">Adaptive immunity</keyword>
<dbReference type="InterPro" id="IPR000353">
    <property type="entry name" value="MHC_II_b_N"/>
</dbReference>
<dbReference type="OrthoDB" id="10043043at2759"/>
<keyword evidence="7" id="KW-1015">Disulfide bond</keyword>
<comment type="subcellular location">
    <subcellularLocation>
        <location evidence="1">Membrane</location>
        <topology evidence="1">Single-pass type I membrane protein</topology>
    </subcellularLocation>
</comment>
<keyword evidence="12" id="KW-1185">Reference proteome</keyword>
<dbReference type="GO" id="GO:0002504">
    <property type="term" value="P:antigen processing and presentation of peptide or polysaccharide antigen via MHC class II"/>
    <property type="evidence" value="ECO:0007669"/>
    <property type="project" value="UniProtKB-KW"/>
</dbReference>
<name>A0A852NPB0_9PASS</name>
<dbReference type="SUPFAM" id="SSF54452">
    <property type="entry name" value="MHC antigen-recognition domain"/>
    <property type="match status" value="1"/>
</dbReference>
<dbReference type="Gene3D" id="3.10.320.10">
    <property type="entry name" value="Class II Histocompatibility Antigen, M Beta Chain, Chain B, domain 1"/>
    <property type="match status" value="1"/>
</dbReference>
<organism evidence="11 12">
    <name type="scientific">Atrichornis clamosus</name>
    <dbReference type="NCBI Taxonomy" id="449594"/>
    <lineage>
        <taxon>Eukaryota</taxon>
        <taxon>Metazoa</taxon>
        <taxon>Chordata</taxon>
        <taxon>Craniata</taxon>
        <taxon>Vertebrata</taxon>
        <taxon>Euteleostomi</taxon>
        <taxon>Archelosauria</taxon>
        <taxon>Archosauria</taxon>
        <taxon>Dinosauria</taxon>
        <taxon>Saurischia</taxon>
        <taxon>Theropoda</taxon>
        <taxon>Coelurosauria</taxon>
        <taxon>Aves</taxon>
        <taxon>Neognathae</taxon>
        <taxon>Neoaves</taxon>
        <taxon>Telluraves</taxon>
        <taxon>Australaves</taxon>
        <taxon>Passeriformes</taxon>
        <taxon>Menuridae</taxon>
        <taxon>Atrichornis</taxon>
    </lineage>
</organism>
<dbReference type="Pfam" id="PF00969">
    <property type="entry name" value="MHC_II_beta"/>
    <property type="match status" value="1"/>
</dbReference>
<protein>
    <submittedName>
        <fullName evidence="11">HB24 protein</fullName>
    </submittedName>
</protein>
<dbReference type="PANTHER" id="PTHR19944">
    <property type="entry name" value="MHC CLASS II-RELATED"/>
    <property type="match status" value="1"/>
</dbReference>
<proteinExistence type="predicted"/>
<dbReference type="GO" id="GO:0042613">
    <property type="term" value="C:MHC class II protein complex"/>
    <property type="evidence" value="ECO:0007669"/>
    <property type="project" value="UniProtKB-KW"/>
</dbReference>
<dbReference type="Proteomes" id="UP000658642">
    <property type="component" value="Unassembled WGS sequence"/>
</dbReference>
<feature type="non-terminal residue" evidence="11">
    <location>
        <position position="80"/>
    </location>
</feature>
<evidence type="ECO:0000256" key="8">
    <source>
        <dbReference type="ARBA" id="ARBA00023180"/>
    </source>
</evidence>
<sequence>GKAECHFMNGTERVRYMQRYFYNREQFDSDVGHYVGDTPYGEINVRNWNSDAERLEDRRASVHTYCRHNYELCTPFSVEH</sequence>
<evidence type="ECO:0000256" key="3">
    <source>
        <dbReference type="ARBA" id="ARBA00022859"/>
    </source>
</evidence>
<dbReference type="InterPro" id="IPR014745">
    <property type="entry name" value="MHC_II_a/b_N"/>
</dbReference>
<evidence type="ECO:0000256" key="1">
    <source>
        <dbReference type="ARBA" id="ARBA00004479"/>
    </source>
</evidence>
<evidence type="ECO:0000256" key="9">
    <source>
        <dbReference type="ARBA" id="ARBA00023182"/>
    </source>
</evidence>
<accession>A0A852NPB0</accession>
<evidence type="ECO:0000259" key="10">
    <source>
        <dbReference type="SMART" id="SM00921"/>
    </source>
</evidence>
<keyword evidence="8" id="KW-0325">Glycoprotein</keyword>
<feature type="non-terminal residue" evidence="11">
    <location>
        <position position="1"/>
    </location>
</feature>
<reference evidence="11" key="1">
    <citation type="submission" date="2020-02" db="EMBL/GenBank/DDBJ databases">
        <title>Bird 10,000 Genomes (B10K) Project - Family phase.</title>
        <authorList>
            <person name="Zhang G."/>
        </authorList>
    </citation>
    <scope>NUCLEOTIDE SEQUENCE</scope>
    <source>
        <strain evidence="11">B10K-DU-029-61</strain>
        <tissue evidence="11">Blood</tissue>
    </source>
</reference>
<comment type="caution">
    <text evidence="11">The sequence shown here is derived from an EMBL/GenBank/DDBJ whole genome shotgun (WGS) entry which is preliminary data.</text>
</comment>
<evidence type="ECO:0000313" key="12">
    <source>
        <dbReference type="Proteomes" id="UP000658642"/>
    </source>
</evidence>
<keyword evidence="4" id="KW-1133">Transmembrane helix</keyword>
<evidence type="ECO:0000256" key="5">
    <source>
        <dbReference type="ARBA" id="ARBA00023130"/>
    </source>
</evidence>
<feature type="domain" description="MHC class II beta chain N-terminal" evidence="10">
    <location>
        <begin position="3"/>
        <end position="74"/>
    </location>
</feature>
<evidence type="ECO:0000256" key="6">
    <source>
        <dbReference type="ARBA" id="ARBA00023136"/>
    </source>
</evidence>
<keyword evidence="2" id="KW-0812">Transmembrane</keyword>